<evidence type="ECO:0000313" key="2">
    <source>
        <dbReference type="Proteomes" id="UP001162992"/>
    </source>
</evidence>
<sequence length="289" mass="31417">MAFSDIFAGRERERERESERERMANSLAERWSLQGRTALVTGGTRGIGRAIVEELAGLGASVYTCARSEKDLNERLQIWKEAGLAVEGSVCDVSTREARETLMTNVSQFFNGKLDILVNNVGTNLRKATVEYTAEDISFIMSTNFESSYHLSQLSHPLLKSSGSASIVFISSVAGVVAIQTGTLYAATKGAMNQLTKNLACEWGKDDIRVNSVAPWYFYTDLTSQLLSDPQFKAAVVSRTPLGRIGEAHEVASLVAFLCLPTAGYLTGQVISVDGGFTVNGFYPSLDQS</sequence>
<comment type="caution">
    <text evidence="1">The sequence shown here is derived from an EMBL/GenBank/DDBJ whole genome shotgun (WGS) entry which is preliminary data.</text>
</comment>
<reference evidence="2" key="1">
    <citation type="journal article" date="2024" name="Proc. Natl. Acad. Sci. U.S.A.">
        <title>Extraordinary preservation of gene collinearity over three hundred million years revealed in homosporous lycophytes.</title>
        <authorList>
            <person name="Li C."/>
            <person name="Wickell D."/>
            <person name="Kuo L.Y."/>
            <person name="Chen X."/>
            <person name="Nie B."/>
            <person name="Liao X."/>
            <person name="Peng D."/>
            <person name="Ji J."/>
            <person name="Jenkins J."/>
            <person name="Williams M."/>
            <person name="Shu S."/>
            <person name="Plott C."/>
            <person name="Barry K."/>
            <person name="Rajasekar S."/>
            <person name="Grimwood J."/>
            <person name="Han X."/>
            <person name="Sun S."/>
            <person name="Hou Z."/>
            <person name="He W."/>
            <person name="Dai G."/>
            <person name="Sun C."/>
            <person name="Schmutz J."/>
            <person name="Leebens-Mack J.H."/>
            <person name="Li F.W."/>
            <person name="Wang L."/>
        </authorList>
    </citation>
    <scope>NUCLEOTIDE SEQUENCE [LARGE SCALE GENOMIC DNA]</scope>
    <source>
        <strain evidence="2">cv. PW_Plant_1</strain>
    </source>
</reference>
<name>A0ACC2CAW7_DIPCM</name>
<gene>
    <name evidence="1" type="ORF">O6H91_11G080400</name>
</gene>
<dbReference type="Proteomes" id="UP001162992">
    <property type="component" value="Chromosome 11"/>
</dbReference>
<accession>A0ACC2CAW7</accession>
<dbReference type="EMBL" id="CM055102">
    <property type="protein sequence ID" value="KAJ7539189.1"/>
    <property type="molecule type" value="Genomic_DNA"/>
</dbReference>
<proteinExistence type="predicted"/>
<keyword evidence="2" id="KW-1185">Reference proteome</keyword>
<organism evidence="1 2">
    <name type="scientific">Diphasiastrum complanatum</name>
    <name type="common">Issler's clubmoss</name>
    <name type="synonym">Lycopodium complanatum</name>
    <dbReference type="NCBI Taxonomy" id="34168"/>
    <lineage>
        <taxon>Eukaryota</taxon>
        <taxon>Viridiplantae</taxon>
        <taxon>Streptophyta</taxon>
        <taxon>Embryophyta</taxon>
        <taxon>Tracheophyta</taxon>
        <taxon>Lycopodiopsida</taxon>
        <taxon>Lycopodiales</taxon>
        <taxon>Lycopodiaceae</taxon>
        <taxon>Lycopodioideae</taxon>
        <taxon>Diphasiastrum</taxon>
    </lineage>
</organism>
<protein>
    <submittedName>
        <fullName evidence="1">Uncharacterized protein</fullName>
    </submittedName>
</protein>
<evidence type="ECO:0000313" key="1">
    <source>
        <dbReference type="EMBL" id="KAJ7539189.1"/>
    </source>
</evidence>